<keyword evidence="6 10" id="KW-0592">Phosphate transport</keyword>
<dbReference type="NCBIfam" id="TIGR02136">
    <property type="entry name" value="ptsS_2"/>
    <property type="match status" value="1"/>
</dbReference>
<dbReference type="CDD" id="cd13653">
    <property type="entry name" value="PBP2_phosphate_like_1"/>
    <property type="match status" value="1"/>
</dbReference>
<evidence type="ECO:0000256" key="2">
    <source>
        <dbReference type="ARBA" id="ARBA00004193"/>
    </source>
</evidence>
<dbReference type="PANTHER" id="PTHR30570">
    <property type="entry name" value="PERIPLASMIC PHOSPHATE BINDING COMPONENT OF PHOSPHATE ABC TRANSPORTER"/>
    <property type="match status" value="1"/>
</dbReference>
<comment type="function">
    <text evidence="1">Part of the ABC transporter complex PstSACB involved in phosphate import.</text>
</comment>
<evidence type="ECO:0000256" key="6">
    <source>
        <dbReference type="ARBA" id="ARBA00022592"/>
    </source>
</evidence>
<comment type="similarity">
    <text evidence="3 10">Belongs to the PstS family.</text>
</comment>
<evidence type="ECO:0000313" key="13">
    <source>
        <dbReference type="Proteomes" id="UP000658131"/>
    </source>
</evidence>
<keyword evidence="9 10" id="KW-0449">Lipoprotein</keyword>
<protein>
    <recommendedName>
        <fullName evidence="10">Phosphate-binding protein</fullName>
    </recommendedName>
</protein>
<evidence type="ECO:0000259" key="11">
    <source>
        <dbReference type="Pfam" id="PF12849"/>
    </source>
</evidence>
<evidence type="ECO:0000313" key="12">
    <source>
        <dbReference type="EMBL" id="MBC8576374.1"/>
    </source>
</evidence>
<dbReference type="PANTHER" id="PTHR30570:SF1">
    <property type="entry name" value="PHOSPHATE-BINDING PROTEIN PSTS"/>
    <property type="match status" value="1"/>
</dbReference>
<keyword evidence="5 10" id="KW-0813">Transport</keyword>
<reference evidence="12 13" key="1">
    <citation type="submission" date="2020-08" db="EMBL/GenBank/DDBJ databases">
        <title>Genome public.</title>
        <authorList>
            <person name="Liu C."/>
            <person name="Sun Q."/>
        </authorList>
    </citation>
    <scope>NUCLEOTIDE SEQUENCE [LARGE SCALE GENOMIC DNA]</scope>
    <source>
        <strain evidence="12 13">BX1</strain>
    </source>
</reference>
<gene>
    <name evidence="12" type="ORF">H8717_08150</name>
</gene>
<evidence type="ECO:0000256" key="9">
    <source>
        <dbReference type="ARBA" id="ARBA00023288"/>
    </source>
</evidence>
<proteinExistence type="inferred from homology"/>
<evidence type="ECO:0000256" key="3">
    <source>
        <dbReference type="ARBA" id="ARBA00008725"/>
    </source>
</evidence>
<dbReference type="InterPro" id="IPR050811">
    <property type="entry name" value="Phosphate_ABC_transporter"/>
</dbReference>
<dbReference type="InterPro" id="IPR024370">
    <property type="entry name" value="PBP_domain"/>
</dbReference>
<feature type="domain" description="PBP" evidence="11">
    <location>
        <begin position="47"/>
        <end position="279"/>
    </location>
</feature>
<evidence type="ECO:0000256" key="8">
    <source>
        <dbReference type="ARBA" id="ARBA00023139"/>
    </source>
</evidence>
<dbReference type="Proteomes" id="UP000658131">
    <property type="component" value="Unassembled WGS sequence"/>
</dbReference>
<evidence type="ECO:0000256" key="10">
    <source>
        <dbReference type="RuleBase" id="RU367119"/>
    </source>
</evidence>
<evidence type="ECO:0000256" key="4">
    <source>
        <dbReference type="ARBA" id="ARBA00011529"/>
    </source>
</evidence>
<organism evidence="12 13">
    <name type="scientific">Yanshouia hominis</name>
    <dbReference type="NCBI Taxonomy" id="2763673"/>
    <lineage>
        <taxon>Bacteria</taxon>
        <taxon>Bacillati</taxon>
        <taxon>Bacillota</taxon>
        <taxon>Clostridia</taxon>
        <taxon>Eubacteriales</taxon>
        <taxon>Oscillospiraceae</taxon>
        <taxon>Yanshouia</taxon>
    </lineage>
</organism>
<evidence type="ECO:0000256" key="1">
    <source>
        <dbReference type="ARBA" id="ARBA00002841"/>
    </source>
</evidence>
<comment type="subunit">
    <text evidence="4 10">The complex is composed of two ATP-binding proteins (PstB), two transmembrane proteins (PstC and PstA) and a solute-binding protein (PstS).</text>
</comment>
<keyword evidence="7" id="KW-0732">Signal</keyword>
<sequence length="294" mass="29346">MITKQGAELSPAAKAFIEFALSPETAGIIANAGAIQAGGAPAAAPASASAEPLSGKVSTNGSTSMEKVIASLSEAFMAKHPDVTVTYDPTGSGAGITAATEGTADIGLASRDLKDSETGLDATVVAIDGIAVIVNNANPVSDLSLEQIAALYKGEVTNWKDVGGADAAPVIVGREAGSGTRDGFESITKVGEDAKYDQELTSTGAVIAAVAANENAIGYASLSSVGSDTKTLTVGGVACTEETVLDGSYAIQRNFNMITKQGAELSPAAKAFIEFALSDAATEIIANAGAVQAK</sequence>
<accession>A0ABR7NJ94</accession>
<dbReference type="EMBL" id="JACRTB010000010">
    <property type="protein sequence ID" value="MBC8576374.1"/>
    <property type="molecule type" value="Genomic_DNA"/>
</dbReference>
<keyword evidence="13" id="KW-1185">Reference proteome</keyword>
<evidence type="ECO:0000256" key="5">
    <source>
        <dbReference type="ARBA" id="ARBA00022448"/>
    </source>
</evidence>
<keyword evidence="10" id="KW-1003">Cell membrane</keyword>
<keyword evidence="10" id="KW-0472">Membrane</keyword>
<name>A0ABR7NJ94_9FIRM</name>
<dbReference type="Pfam" id="PF12849">
    <property type="entry name" value="PBP_like_2"/>
    <property type="match status" value="1"/>
</dbReference>
<dbReference type="InterPro" id="IPR011862">
    <property type="entry name" value="Phos-bd"/>
</dbReference>
<comment type="caution">
    <text evidence="12">The sequence shown here is derived from an EMBL/GenBank/DDBJ whole genome shotgun (WGS) entry which is preliminary data.</text>
</comment>
<comment type="subcellular location">
    <subcellularLocation>
        <location evidence="2 10">Cell membrane</location>
        <topology evidence="2 10">Lipid-anchor</topology>
    </subcellularLocation>
</comment>
<comment type="function">
    <text evidence="10">Involved in the system for phosphate transport across the cytoplasmic membrane.</text>
</comment>
<dbReference type="Gene3D" id="3.40.190.10">
    <property type="entry name" value="Periplasmic binding protein-like II"/>
    <property type="match status" value="2"/>
</dbReference>
<evidence type="ECO:0000256" key="7">
    <source>
        <dbReference type="ARBA" id="ARBA00022729"/>
    </source>
</evidence>
<dbReference type="SUPFAM" id="SSF53850">
    <property type="entry name" value="Periplasmic binding protein-like II"/>
    <property type="match status" value="1"/>
</dbReference>
<keyword evidence="8 10" id="KW-0564">Palmitate</keyword>